<gene>
    <name evidence="1" type="ordered locus">Psta_3144</name>
</gene>
<name>D2QWK5_PIRSD</name>
<evidence type="ECO:0000313" key="1">
    <source>
        <dbReference type="EMBL" id="ADB17808.1"/>
    </source>
</evidence>
<protein>
    <submittedName>
        <fullName evidence="1">Uncharacterized protein</fullName>
    </submittedName>
</protein>
<organism evidence="1 2">
    <name type="scientific">Pirellula staleyi (strain ATCC 27377 / DSM 6068 / ICPB 4128)</name>
    <name type="common">Pirella staleyi</name>
    <dbReference type="NCBI Taxonomy" id="530564"/>
    <lineage>
        <taxon>Bacteria</taxon>
        <taxon>Pseudomonadati</taxon>
        <taxon>Planctomycetota</taxon>
        <taxon>Planctomycetia</taxon>
        <taxon>Pirellulales</taxon>
        <taxon>Pirellulaceae</taxon>
        <taxon>Pirellula</taxon>
    </lineage>
</organism>
<dbReference type="KEGG" id="psl:Psta_3144"/>
<evidence type="ECO:0000313" key="2">
    <source>
        <dbReference type="Proteomes" id="UP000001887"/>
    </source>
</evidence>
<proteinExistence type="predicted"/>
<accession>D2QWK5</accession>
<dbReference type="EMBL" id="CP001848">
    <property type="protein sequence ID" value="ADB17808.1"/>
    <property type="molecule type" value="Genomic_DNA"/>
</dbReference>
<sequence>MKLANSLQRQQLKHDFRGFDGLYGTHNFRKTFKCGVITGP</sequence>
<reference evidence="1 2" key="1">
    <citation type="journal article" date="2009" name="Stand. Genomic Sci.">
        <title>Complete genome sequence of Pirellula staleyi type strain (ATCC 27377).</title>
        <authorList>
            <person name="Clum A."/>
            <person name="Tindall B.J."/>
            <person name="Sikorski J."/>
            <person name="Ivanova N."/>
            <person name="Mavrommatis K."/>
            <person name="Lucas S."/>
            <person name="Glavina del Rio T."/>
            <person name="Nolan M."/>
            <person name="Chen F."/>
            <person name="Tice H."/>
            <person name="Pitluck S."/>
            <person name="Cheng J.F."/>
            <person name="Chertkov O."/>
            <person name="Brettin T."/>
            <person name="Han C."/>
            <person name="Detter J.C."/>
            <person name="Kuske C."/>
            <person name="Bruce D."/>
            <person name="Goodwin L."/>
            <person name="Ovchinikova G."/>
            <person name="Pati A."/>
            <person name="Mikhailova N."/>
            <person name="Chen A."/>
            <person name="Palaniappan K."/>
            <person name="Land M."/>
            <person name="Hauser L."/>
            <person name="Chang Y.J."/>
            <person name="Jeffries C.D."/>
            <person name="Chain P."/>
            <person name="Rohde M."/>
            <person name="Goker M."/>
            <person name="Bristow J."/>
            <person name="Eisen J.A."/>
            <person name="Markowitz V."/>
            <person name="Hugenholtz P."/>
            <person name="Kyrpides N.C."/>
            <person name="Klenk H.P."/>
            <person name="Lapidus A."/>
        </authorList>
    </citation>
    <scope>NUCLEOTIDE SEQUENCE [LARGE SCALE GENOMIC DNA]</scope>
    <source>
        <strain evidence="2">ATCC 27377 / DSM 6068 / ICPB 4128</strain>
    </source>
</reference>
<dbReference type="Proteomes" id="UP000001887">
    <property type="component" value="Chromosome"/>
</dbReference>
<keyword evidence="2" id="KW-1185">Reference proteome</keyword>
<dbReference type="HOGENOM" id="CLU_3294034_0_0_0"/>
<dbReference type="AlphaFoldDB" id="D2QWK5"/>